<dbReference type="Proteomes" id="UP000680348">
    <property type="component" value="Unassembled WGS sequence"/>
</dbReference>
<protein>
    <submittedName>
        <fullName evidence="1">Uncharacterized protein</fullName>
    </submittedName>
</protein>
<reference evidence="1" key="1">
    <citation type="submission" date="2021-04" db="EMBL/GenBank/DDBJ databases">
        <title>Pseudaminobacter soli sp. nov., isolated from paddy soil contaminated by heavy metals.</title>
        <authorList>
            <person name="Zhang K."/>
        </authorList>
    </citation>
    <scope>NUCLEOTIDE SEQUENCE</scope>
    <source>
        <strain evidence="1">19-2017</strain>
    </source>
</reference>
<dbReference type="EMBL" id="JAGWCR010000004">
    <property type="protein sequence ID" value="MBS3648789.1"/>
    <property type="molecule type" value="Genomic_DNA"/>
</dbReference>
<keyword evidence="2" id="KW-1185">Reference proteome</keyword>
<name>A0A942DWA3_9HYPH</name>
<proteinExistence type="predicted"/>
<comment type="caution">
    <text evidence="1">The sequence shown here is derived from an EMBL/GenBank/DDBJ whole genome shotgun (WGS) entry which is preliminary data.</text>
</comment>
<accession>A0A942DWA3</accession>
<evidence type="ECO:0000313" key="2">
    <source>
        <dbReference type="Proteomes" id="UP000680348"/>
    </source>
</evidence>
<evidence type="ECO:0000313" key="1">
    <source>
        <dbReference type="EMBL" id="MBS3648789.1"/>
    </source>
</evidence>
<dbReference type="RefSeq" id="WP_188254352.1">
    <property type="nucleotide sequence ID" value="NZ_JABVCF010000004.1"/>
</dbReference>
<dbReference type="AlphaFoldDB" id="A0A942DWA3"/>
<gene>
    <name evidence="1" type="ORF">KEU06_09245</name>
</gene>
<sequence length="120" mass="13436">MSIRNIIAGLFGYGKARVNVALADAFKNWERPADAGELPDDQLRYIYDASKCPYCKSKHGLFEGPRGGASVNMFCGDPDCDSRFNVVDGKIWGFIPWGEFTGRCPPEFIEQRRKEIANVV</sequence>
<organism evidence="1 2">
    <name type="scientific">Pseudaminobacter soli</name>
    <name type="common">ex Zhang et al. 2022</name>
    <dbReference type="NCBI Taxonomy" id="2831468"/>
    <lineage>
        <taxon>Bacteria</taxon>
        <taxon>Pseudomonadati</taxon>
        <taxon>Pseudomonadota</taxon>
        <taxon>Alphaproteobacteria</taxon>
        <taxon>Hyphomicrobiales</taxon>
        <taxon>Phyllobacteriaceae</taxon>
        <taxon>Pseudaminobacter</taxon>
    </lineage>
</organism>